<gene>
    <name evidence="1" type="ORF">Tci_898712</name>
</gene>
<accession>A0A699UX33</accession>
<organism evidence="1">
    <name type="scientific">Tanacetum cinerariifolium</name>
    <name type="common">Dalmatian daisy</name>
    <name type="synonym">Chrysanthemum cinerariifolium</name>
    <dbReference type="NCBI Taxonomy" id="118510"/>
    <lineage>
        <taxon>Eukaryota</taxon>
        <taxon>Viridiplantae</taxon>
        <taxon>Streptophyta</taxon>
        <taxon>Embryophyta</taxon>
        <taxon>Tracheophyta</taxon>
        <taxon>Spermatophyta</taxon>
        <taxon>Magnoliopsida</taxon>
        <taxon>eudicotyledons</taxon>
        <taxon>Gunneridae</taxon>
        <taxon>Pentapetalae</taxon>
        <taxon>asterids</taxon>
        <taxon>campanulids</taxon>
        <taxon>Asterales</taxon>
        <taxon>Asteraceae</taxon>
        <taxon>Asteroideae</taxon>
        <taxon>Anthemideae</taxon>
        <taxon>Anthemidinae</taxon>
        <taxon>Tanacetum</taxon>
    </lineage>
</organism>
<comment type="caution">
    <text evidence="1">The sequence shown here is derived from an EMBL/GenBank/DDBJ whole genome shotgun (WGS) entry which is preliminary data.</text>
</comment>
<sequence>ALQMTIEFKDELAEKFGGSGSSINVIDAFEEIDKSESNDQIVLDIRKKYEKKLAAHQGNQDDVSDSDCFI</sequence>
<name>A0A699UX33_TANCI</name>
<proteinExistence type="predicted"/>
<protein>
    <submittedName>
        <fullName evidence="1">Membrane trafficking VPS53 family protein</fullName>
    </submittedName>
</protein>
<dbReference type="EMBL" id="BKCJ011371453">
    <property type="protein sequence ID" value="GFD26743.1"/>
    <property type="molecule type" value="Genomic_DNA"/>
</dbReference>
<feature type="non-terminal residue" evidence="1">
    <location>
        <position position="1"/>
    </location>
</feature>
<evidence type="ECO:0000313" key="1">
    <source>
        <dbReference type="EMBL" id="GFD26743.1"/>
    </source>
</evidence>
<reference evidence="1" key="1">
    <citation type="journal article" date="2019" name="Sci. Rep.">
        <title>Draft genome of Tanacetum cinerariifolium, the natural source of mosquito coil.</title>
        <authorList>
            <person name="Yamashiro T."/>
            <person name="Shiraishi A."/>
            <person name="Satake H."/>
            <person name="Nakayama K."/>
        </authorList>
    </citation>
    <scope>NUCLEOTIDE SEQUENCE</scope>
</reference>
<dbReference type="AlphaFoldDB" id="A0A699UX33"/>